<evidence type="ECO:0000256" key="1">
    <source>
        <dbReference type="ARBA" id="ARBA00023015"/>
    </source>
</evidence>
<protein>
    <submittedName>
        <fullName evidence="7">AAA family ATPase</fullName>
    </submittedName>
</protein>
<sequence length="1468" mass="164541">MERPTSIDEMITLRDYMNERTVVHPNEFHGIARALAACLAEFHQGRMLHLDLCPERIMISGDGRKAYLIDSEYSVRRSDRGGVRPAGPGLSLAALPYCSPENTGRMQRAVDERSDLYALGVIFYQMLAGRLPFRGDNRLEWIYRHLAQSPPRIVELQPQVPDGLEAMIMKLLDKNPDNRYPNAGSLLADLDRMERARDTFGSGRGFHGREHELSVLNDAFLSACLGSTEMVYISGEPGIGKTRLVEELFRNQLQQRRFFYITGKFEQISSESPYQPIVQAFRGLIRHLAGEKAEQTAEWARKLRIALGSNAGIIAEMIPEAGLLLGDLPAAAGPQTLEPHKRFLYAFRKFVQALASREHPLVLFIDDLQWANASSLQLIHALLSDPESQYLLLVCAYRDAETDTRKLPGYEQDGSATEQTFVRHLRLARLSLEQMNAIVTETLNSPADATLPLTELLYRQANGNPFHFHQILLRLQDERTLRYKPERREWDWELGRMIEQGLRYAVTDLVQHKLNRLSVHARALLEAASCVGSSFHPALIASVAGRGTDDARLEWSAIEAEGMIVSSDTGRYRFAHDSIQRTIYDGIEETSRQALHIKIGRSIQGKESAYGCSSFDAIHHLNRGSRLISHGPELLRLAELNLEAGKRAKSSSAYDIALEHLAKGMSLLPPNAWEEQFELHFELHAQQAECQFLCGNYGQSEQLIDLLLVRARNPRERSRVQMIRIMLYINQGKYLESTALGLHSLRELHISIPAKPGKLTLIREGLRIESLLRNRYERLAQLEEMSDPGRIAAMNLIFAIIPSTFFTDKNIFFLLICRAIQLSLEYGNTPMSAAIYSAYGMVLGQAMGKYEKGYAIGKIGMELSKRYGVRAVQSKTYTIFGGVLSQFAGSARDGESYLAEALRFGMESGDYVFASYAIGAHVNSLYTRAPLHELTRTIADYMTVLDTTNDEFVRQNFFLYQQFILALKGETDAPDSFSGGGFDEDAYLGRIRIEETSATSLFQYHAYKTQLCYLLGRYDEAIIWAGQAEPYKAYASHLPHLPECLLYESLAACSLPTRAQKLSQRLSRNIRRFARWAQWSPDNYKTRFDLLQAEYARIRHEYQEAEILYERAIREAREQGDVPIQSLACELAARHFERRGSSKTAQFYRKLAIEGYRQWGITIKTDSLERHASVADERHNPRTATALAGSAMAAGVATSAHEPNQATVSASIDPDNIDLAAILRTSQANSNQMDMDAVLAEIIGTIVRHAGASKGALLTGGDDDLYVLAYADMDAQTAATDKLSEADSPLLPEGVIRYVLRTQESVRYGGEEDSWLIHNPYVAKHRPQSILCLPVTVHGNMLGALYLENRLAADVFAADREPVLLAMSSHGLFLSMLQRPAKPSSAEDALSGEDAPSSHEMDEPLTDRELEVLALLAKGLSNKEIADQLIIAMSTVKVHVKHIFAKLKVNRRTKAAALAKELHLIEKN</sequence>
<feature type="coiled-coil region" evidence="3">
    <location>
        <begin position="1088"/>
        <end position="1115"/>
    </location>
</feature>
<feature type="region of interest" description="Disordered" evidence="4">
    <location>
        <begin position="1384"/>
        <end position="1404"/>
    </location>
</feature>
<evidence type="ECO:0000256" key="4">
    <source>
        <dbReference type="SAM" id="MobiDB-lite"/>
    </source>
</evidence>
<name>A0ABT6TPH4_9BACL</name>
<dbReference type="PANTHER" id="PTHR43642:SF1">
    <property type="entry name" value="HYBRID SIGNAL TRANSDUCTION HISTIDINE KINASE G"/>
    <property type="match status" value="1"/>
</dbReference>
<keyword evidence="8" id="KW-1185">Reference proteome</keyword>
<evidence type="ECO:0000259" key="6">
    <source>
        <dbReference type="PROSITE" id="PS50043"/>
    </source>
</evidence>
<keyword evidence="3" id="KW-0175">Coiled coil</keyword>
<dbReference type="Gene3D" id="3.30.450.40">
    <property type="match status" value="1"/>
</dbReference>
<dbReference type="InterPro" id="IPR027417">
    <property type="entry name" value="P-loop_NTPase"/>
</dbReference>
<dbReference type="SUPFAM" id="SSF52540">
    <property type="entry name" value="P-loop containing nucleoside triphosphate hydrolases"/>
    <property type="match status" value="1"/>
</dbReference>
<feature type="domain" description="HTH luxR-type" evidence="6">
    <location>
        <begin position="1398"/>
        <end position="1463"/>
    </location>
</feature>
<dbReference type="Pfam" id="PF00196">
    <property type="entry name" value="GerE"/>
    <property type="match status" value="1"/>
</dbReference>
<dbReference type="EMBL" id="JAGRPV010000001">
    <property type="protein sequence ID" value="MDI4648756.1"/>
    <property type="molecule type" value="Genomic_DNA"/>
</dbReference>
<dbReference type="PROSITE" id="PS50043">
    <property type="entry name" value="HTH_LUXR_2"/>
    <property type="match status" value="1"/>
</dbReference>
<dbReference type="Pfam" id="PF13191">
    <property type="entry name" value="AAA_16"/>
    <property type="match status" value="1"/>
</dbReference>
<dbReference type="SUPFAM" id="SSF56112">
    <property type="entry name" value="Protein kinase-like (PK-like)"/>
    <property type="match status" value="1"/>
</dbReference>
<dbReference type="PROSITE" id="PS00622">
    <property type="entry name" value="HTH_LUXR_1"/>
    <property type="match status" value="1"/>
</dbReference>
<dbReference type="CDD" id="cd06170">
    <property type="entry name" value="LuxR_C_like"/>
    <property type="match status" value="1"/>
</dbReference>
<dbReference type="InterPro" id="IPR000719">
    <property type="entry name" value="Prot_kinase_dom"/>
</dbReference>
<dbReference type="SMART" id="SM00220">
    <property type="entry name" value="S_TKc"/>
    <property type="match status" value="1"/>
</dbReference>
<dbReference type="RefSeq" id="WP_282911450.1">
    <property type="nucleotide sequence ID" value="NZ_JAGRPV010000001.1"/>
</dbReference>
<dbReference type="SUPFAM" id="SSF46894">
    <property type="entry name" value="C-terminal effector domain of the bipartite response regulators"/>
    <property type="match status" value="1"/>
</dbReference>
<dbReference type="InterPro" id="IPR036388">
    <property type="entry name" value="WH-like_DNA-bd_sf"/>
</dbReference>
<dbReference type="InterPro" id="IPR016032">
    <property type="entry name" value="Sig_transdc_resp-reg_C-effctor"/>
</dbReference>
<dbReference type="Pfam" id="PF00069">
    <property type="entry name" value="Pkinase"/>
    <property type="match status" value="1"/>
</dbReference>
<dbReference type="Pfam" id="PF01590">
    <property type="entry name" value="GAF"/>
    <property type="match status" value="1"/>
</dbReference>
<keyword evidence="1" id="KW-0805">Transcription regulation</keyword>
<proteinExistence type="predicted"/>
<dbReference type="PROSITE" id="PS50011">
    <property type="entry name" value="PROTEIN_KINASE_DOM"/>
    <property type="match status" value="1"/>
</dbReference>
<dbReference type="SMART" id="SM00421">
    <property type="entry name" value="HTH_LUXR"/>
    <property type="match status" value="1"/>
</dbReference>
<dbReference type="Gene3D" id="3.40.50.300">
    <property type="entry name" value="P-loop containing nucleotide triphosphate hydrolases"/>
    <property type="match status" value="1"/>
</dbReference>
<dbReference type="PANTHER" id="PTHR43642">
    <property type="entry name" value="HYBRID SIGNAL TRANSDUCTION HISTIDINE KINASE G"/>
    <property type="match status" value="1"/>
</dbReference>
<evidence type="ECO:0000313" key="8">
    <source>
        <dbReference type="Proteomes" id="UP001161691"/>
    </source>
</evidence>
<evidence type="ECO:0000313" key="7">
    <source>
        <dbReference type="EMBL" id="MDI4648756.1"/>
    </source>
</evidence>
<dbReference type="SUPFAM" id="SSF55781">
    <property type="entry name" value="GAF domain-like"/>
    <property type="match status" value="1"/>
</dbReference>
<feature type="domain" description="Protein kinase" evidence="5">
    <location>
        <begin position="1"/>
        <end position="200"/>
    </location>
</feature>
<dbReference type="InterPro" id="IPR000792">
    <property type="entry name" value="Tscrpt_reg_LuxR_C"/>
</dbReference>
<dbReference type="InterPro" id="IPR011009">
    <property type="entry name" value="Kinase-like_dom_sf"/>
</dbReference>
<dbReference type="InterPro" id="IPR029016">
    <property type="entry name" value="GAF-like_dom_sf"/>
</dbReference>
<reference evidence="7" key="1">
    <citation type="submission" date="2023-04" db="EMBL/GenBank/DDBJ databases">
        <title>Comparative genomic analysis of Cohnella hashimotonis sp. nov., isolated from the International Space Station.</title>
        <authorList>
            <person name="Venkateswaran K."/>
            <person name="Simpson A."/>
        </authorList>
    </citation>
    <scope>NUCLEOTIDE SEQUENCE</scope>
    <source>
        <strain evidence="7">F6_2S_P_1</strain>
    </source>
</reference>
<dbReference type="Proteomes" id="UP001161691">
    <property type="component" value="Unassembled WGS sequence"/>
</dbReference>
<gene>
    <name evidence="7" type="ORF">KB449_27645</name>
</gene>
<dbReference type="InterPro" id="IPR041664">
    <property type="entry name" value="AAA_16"/>
</dbReference>
<dbReference type="Gene3D" id="1.10.510.10">
    <property type="entry name" value="Transferase(Phosphotransferase) domain 1"/>
    <property type="match status" value="1"/>
</dbReference>
<evidence type="ECO:0000256" key="2">
    <source>
        <dbReference type="ARBA" id="ARBA00023163"/>
    </source>
</evidence>
<dbReference type="Gene3D" id="1.10.10.10">
    <property type="entry name" value="Winged helix-like DNA-binding domain superfamily/Winged helix DNA-binding domain"/>
    <property type="match status" value="1"/>
</dbReference>
<organism evidence="7 8">
    <name type="scientific">Cohnella hashimotonis</name>
    <dbReference type="NCBI Taxonomy" id="2826895"/>
    <lineage>
        <taxon>Bacteria</taxon>
        <taxon>Bacillati</taxon>
        <taxon>Bacillota</taxon>
        <taxon>Bacilli</taxon>
        <taxon>Bacillales</taxon>
        <taxon>Paenibacillaceae</taxon>
        <taxon>Cohnella</taxon>
    </lineage>
</organism>
<dbReference type="InterPro" id="IPR053159">
    <property type="entry name" value="Hybrid_Histidine_Kinase"/>
</dbReference>
<dbReference type="PRINTS" id="PR00038">
    <property type="entry name" value="HTHLUXR"/>
</dbReference>
<evidence type="ECO:0000259" key="5">
    <source>
        <dbReference type="PROSITE" id="PS50011"/>
    </source>
</evidence>
<keyword evidence="2" id="KW-0804">Transcription</keyword>
<comment type="caution">
    <text evidence="7">The sequence shown here is derived from an EMBL/GenBank/DDBJ whole genome shotgun (WGS) entry which is preliminary data.</text>
</comment>
<accession>A0ABT6TPH4</accession>
<dbReference type="InterPro" id="IPR003018">
    <property type="entry name" value="GAF"/>
</dbReference>
<evidence type="ECO:0000256" key="3">
    <source>
        <dbReference type="SAM" id="Coils"/>
    </source>
</evidence>